<organism evidence="1 2">
    <name type="scientific">Dufourea novaeangliae</name>
    <name type="common">Sweat bee</name>
    <dbReference type="NCBI Taxonomy" id="178035"/>
    <lineage>
        <taxon>Eukaryota</taxon>
        <taxon>Metazoa</taxon>
        <taxon>Ecdysozoa</taxon>
        <taxon>Arthropoda</taxon>
        <taxon>Hexapoda</taxon>
        <taxon>Insecta</taxon>
        <taxon>Pterygota</taxon>
        <taxon>Neoptera</taxon>
        <taxon>Endopterygota</taxon>
        <taxon>Hymenoptera</taxon>
        <taxon>Apocrita</taxon>
        <taxon>Aculeata</taxon>
        <taxon>Apoidea</taxon>
        <taxon>Anthophila</taxon>
        <taxon>Halictidae</taxon>
        <taxon>Rophitinae</taxon>
        <taxon>Dufourea</taxon>
    </lineage>
</organism>
<evidence type="ECO:0000313" key="1">
    <source>
        <dbReference type="EMBL" id="KZC11684.1"/>
    </source>
</evidence>
<keyword evidence="2" id="KW-1185">Reference proteome</keyword>
<dbReference type="EMBL" id="KQ434925">
    <property type="protein sequence ID" value="KZC11684.1"/>
    <property type="molecule type" value="Genomic_DNA"/>
</dbReference>
<gene>
    <name evidence="1" type="ORF">WN55_03706</name>
</gene>
<protein>
    <submittedName>
        <fullName evidence="1">Uncharacterized protein</fullName>
    </submittedName>
</protein>
<accession>A0A154PJM0</accession>
<evidence type="ECO:0000313" key="2">
    <source>
        <dbReference type="Proteomes" id="UP000076502"/>
    </source>
</evidence>
<dbReference type="AlphaFoldDB" id="A0A154PJM0"/>
<sequence>KIMRCTRGRGRWKKVFWRWIGKEVEEVKKFKYLIWLFDKMVWATVNYGVEVWGWKERVKIERLRGRFLKWVLGVERSRPGYIIREEMQREKLKGKAGIRAWGYERKLEEGQGGELARMCWEEIKVRARRGEALEGREKERGEYYEERGWSVEEIEGMRQGGEPRGEEMVNRGRRLQEEDRWKNIENGWKNE</sequence>
<proteinExistence type="predicted"/>
<feature type="non-terminal residue" evidence="1">
    <location>
        <position position="1"/>
    </location>
</feature>
<dbReference type="Proteomes" id="UP000076502">
    <property type="component" value="Unassembled WGS sequence"/>
</dbReference>
<reference evidence="1 2" key="1">
    <citation type="submission" date="2015-07" db="EMBL/GenBank/DDBJ databases">
        <title>The genome of Dufourea novaeangliae.</title>
        <authorList>
            <person name="Pan H."/>
            <person name="Kapheim K."/>
        </authorList>
    </citation>
    <scope>NUCLEOTIDE SEQUENCE [LARGE SCALE GENOMIC DNA]</scope>
    <source>
        <strain evidence="1">0120121106</strain>
        <tissue evidence="1">Whole body</tissue>
    </source>
</reference>
<dbReference type="STRING" id="178035.A0A154PJM0"/>
<name>A0A154PJM0_DUFNO</name>